<comment type="caution">
    <text evidence="2">The sequence shown here is derived from an EMBL/GenBank/DDBJ whole genome shotgun (WGS) entry which is preliminary data.</text>
</comment>
<sequence>MAASCCHGLAPANRELSFVRSSRSRRSEAGPVDRRRCGAETPVQVRTGPRVGGAPGACARGRGWTPSAKGRVGGGSGVAQVSRRPQVLSPWALRRCPGTSSSHSGPSGGVLGPRALTVHPQEVSWDLELSRWALRRCPGTSSSHCASSGGVLGPRALTVHPQEVSWDLELSLCILGSSPSASREVSWDLELSLCTLRRCPGTSSSHCAPSGGVLGPRALPLGPQEVSWDLELSLWALGRCPGISSSPFGPSGGVLGPRALALGSQEDLELSLFTLRRCPRTSSSCPGTSSSHCSPSGGVLGPRALPVPLARCPRSL</sequence>
<accession>A0A811YJ69</accession>
<reference evidence="2" key="1">
    <citation type="submission" date="2020-12" db="EMBL/GenBank/DDBJ databases">
        <authorList>
            <consortium name="Molecular Ecology Group"/>
        </authorList>
    </citation>
    <scope>NUCLEOTIDE SEQUENCE</scope>
    <source>
        <strain evidence="2">TBG_1078</strain>
    </source>
</reference>
<dbReference type="EMBL" id="CAJHUB010000678">
    <property type="protein sequence ID" value="CAD7676934.1"/>
    <property type="molecule type" value="Genomic_DNA"/>
</dbReference>
<proteinExistence type="predicted"/>
<dbReference type="Proteomes" id="UP000645828">
    <property type="component" value="Unassembled WGS sequence"/>
</dbReference>
<organism evidence="2 3">
    <name type="scientific">Nyctereutes procyonoides</name>
    <name type="common">Raccoon dog</name>
    <name type="synonym">Canis procyonoides</name>
    <dbReference type="NCBI Taxonomy" id="34880"/>
    <lineage>
        <taxon>Eukaryota</taxon>
        <taxon>Metazoa</taxon>
        <taxon>Chordata</taxon>
        <taxon>Craniata</taxon>
        <taxon>Vertebrata</taxon>
        <taxon>Euteleostomi</taxon>
        <taxon>Mammalia</taxon>
        <taxon>Eutheria</taxon>
        <taxon>Laurasiatheria</taxon>
        <taxon>Carnivora</taxon>
        <taxon>Caniformia</taxon>
        <taxon>Canidae</taxon>
        <taxon>Nyctereutes</taxon>
    </lineage>
</organism>
<gene>
    <name evidence="2" type="ORF">NYPRO_LOCUS9729</name>
</gene>
<protein>
    <submittedName>
        <fullName evidence="2">(raccoon dog) hypothetical protein</fullName>
    </submittedName>
</protein>
<evidence type="ECO:0000313" key="2">
    <source>
        <dbReference type="EMBL" id="CAD7676934.1"/>
    </source>
</evidence>
<evidence type="ECO:0000313" key="3">
    <source>
        <dbReference type="Proteomes" id="UP000645828"/>
    </source>
</evidence>
<feature type="region of interest" description="Disordered" evidence="1">
    <location>
        <begin position="44"/>
        <end position="81"/>
    </location>
</feature>
<name>A0A811YJ69_NYCPR</name>
<evidence type="ECO:0000256" key="1">
    <source>
        <dbReference type="SAM" id="MobiDB-lite"/>
    </source>
</evidence>
<dbReference type="AlphaFoldDB" id="A0A811YJ69"/>
<keyword evidence="3" id="KW-1185">Reference proteome</keyword>